<proteinExistence type="predicted"/>
<evidence type="ECO:0000313" key="2">
    <source>
        <dbReference type="EMBL" id="MBA4652736.1"/>
    </source>
</evidence>
<feature type="compositionally biased region" description="Basic and acidic residues" evidence="1">
    <location>
        <begin position="1"/>
        <end position="22"/>
    </location>
</feature>
<reference evidence="2" key="2">
    <citation type="submission" date="2020-07" db="EMBL/GenBank/DDBJ databases">
        <authorList>
            <person name="Vera ALvarez R."/>
            <person name="Arias-Moreno D.M."/>
            <person name="Jimenez-Jacinto V."/>
            <person name="Jimenez-Bremont J.F."/>
            <person name="Swaminathan K."/>
            <person name="Moose S.P."/>
            <person name="Guerrero-Gonzalez M.L."/>
            <person name="Marino-Ramirez L."/>
            <person name="Landsman D."/>
            <person name="Rodriguez-Kessler M."/>
            <person name="Delgado-Sanchez P."/>
        </authorList>
    </citation>
    <scope>NUCLEOTIDE SEQUENCE</scope>
    <source>
        <tissue evidence="2">Cladode</tissue>
    </source>
</reference>
<accession>A0A7C8ZWE3</accession>
<dbReference type="AlphaFoldDB" id="A0A7C8ZWE3"/>
<reference evidence="2" key="1">
    <citation type="journal article" date="2013" name="J. Plant Res.">
        <title>Effect of fungi and light on seed germination of three Opuntia species from semiarid lands of central Mexico.</title>
        <authorList>
            <person name="Delgado-Sanchez P."/>
            <person name="Jimenez-Bremont J.F."/>
            <person name="Guerrero-Gonzalez Mde L."/>
            <person name="Flores J."/>
        </authorList>
    </citation>
    <scope>NUCLEOTIDE SEQUENCE</scope>
    <source>
        <tissue evidence="2">Cladode</tissue>
    </source>
</reference>
<sequence length="109" mass="12514">MNQRAEKSSTEHGAKQHQEPRKPLISASIQALILKSWITSFHTARIEEPKHPILQIDETNFQQFPHTLKNPILKTQACKLVKLQFQQCPQTLKNPNLKSPLICPLFLPI</sequence>
<feature type="region of interest" description="Disordered" evidence="1">
    <location>
        <begin position="1"/>
        <end position="23"/>
    </location>
</feature>
<dbReference type="EMBL" id="GISG01175621">
    <property type="protein sequence ID" value="MBA4652736.1"/>
    <property type="molecule type" value="Transcribed_RNA"/>
</dbReference>
<evidence type="ECO:0000256" key="1">
    <source>
        <dbReference type="SAM" id="MobiDB-lite"/>
    </source>
</evidence>
<protein>
    <submittedName>
        <fullName evidence="2">Uncharacterized protein</fullName>
    </submittedName>
</protein>
<name>A0A7C8ZWE3_OPUST</name>
<organism evidence="2">
    <name type="scientific">Opuntia streptacantha</name>
    <name type="common">Prickly pear cactus</name>
    <name type="synonym">Opuntia cardona</name>
    <dbReference type="NCBI Taxonomy" id="393608"/>
    <lineage>
        <taxon>Eukaryota</taxon>
        <taxon>Viridiplantae</taxon>
        <taxon>Streptophyta</taxon>
        <taxon>Embryophyta</taxon>
        <taxon>Tracheophyta</taxon>
        <taxon>Spermatophyta</taxon>
        <taxon>Magnoliopsida</taxon>
        <taxon>eudicotyledons</taxon>
        <taxon>Gunneridae</taxon>
        <taxon>Pentapetalae</taxon>
        <taxon>Caryophyllales</taxon>
        <taxon>Cactineae</taxon>
        <taxon>Cactaceae</taxon>
        <taxon>Opuntioideae</taxon>
        <taxon>Opuntia</taxon>
    </lineage>
</organism>